<protein>
    <submittedName>
        <fullName evidence="1">Uncharacterized protein</fullName>
    </submittedName>
</protein>
<evidence type="ECO:0000313" key="1">
    <source>
        <dbReference type="EMBL" id="KAI0045671.1"/>
    </source>
</evidence>
<dbReference type="EMBL" id="MU275945">
    <property type="protein sequence ID" value="KAI0045671.1"/>
    <property type="molecule type" value="Genomic_DNA"/>
</dbReference>
<accession>A0ACB8RNB0</accession>
<comment type="caution">
    <text evidence="1">The sequence shown here is derived from an EMBL/GenBank/DDBJ whole genome shotgun (WGS) entry which is preliminary data.</text>
</comment>
<gene>
    <name evidence="1" type="ORF">FA95DRAFT_1560948</name>
</gene>
<organism evidence="1 2">
    <name type="scientific">Auriscalpium vulgare</name>
    <dbReference type="NCBI Taxonomy" id="40419"/>
    <lineage>
        <taxon>Eukaryota</taxon>
        <taxon>Fungi</taxon>
        <taxon>Dikarya</taxon>
        <taxon>Basidiomycota</taxon>
        <taxon>Agaricomycotina</taxon>
        <taxon>Agaricomycetes</taxon>
        <taxon>Russulales</taxon>
        <taxon>Auriscalpiaceae</taxon>
        <taxon>Auriscalpium</taxon>
    </lineage>
</organism>
<dbReference type="Proteomes" id="UP000814033">
    <property type="component" value="Unassembled WGS sequence"/>
</dbReference>
<evidence type="ECO:0000313" key="2">
    <source>
        <dbReference type="Proteomes" id="UP000814033"/>
    </source>
</evidence>
<keyword evidence="2" id="KW-1185">Reference proteome</keyword>
<reference evidence="1" key="1">
    <citation type="submission" date="2021-02" db="EMBL/GenBank/DDBJ databases">
        <authorList>
            <consortium name="DOE Joint Genome Institute"/>
            <person name="Ahrendt S."/>
            <person name="Looney B.P."/>
            <person name="Miyauchi S."/>
            <person name="Morin E."/>
            <person name="Drula E."/>
            <person name="Courty P.E."/>
            <person name="Chicoki N."/>
            <person name="Fauchery L."/>
            <person name="Kohler A."/>
            <person name="Kuo A."/>
            <person name="Labutti K."/>
            <person name="Pangilinan J."/>
            <person name="Lipzen A."/>
            <person name="Riley R."/>
            <person name="Andreopoulos W."/>
            <person name="He G."/>
            <person name="Johnson J."/>
            <person name="Barry K.W."/>
            <person name="Grigoriev I.V."/>
            <person name="Nagy L."/>
            <person name="Hibbett D."/>
            <person name="Henrissat B."/>
            <person name="Matheny P.B."/>
            <person name="Labbe J."/>
            <person name="Martin F."/>
        </authorList>
    </citation>
    <scope>NUCLEOTIDE SEQUENCE</scope>
    <source>
        <strain evidence="1">FP105234-sp</strain>
    </source>
</reference>
<name>A0ACB8RNB0_9AGAM</name>
<proteinExistence type="predicted"/>
<sequence length="189" mass="20986">MLQVTVACECWFKDHQDECQRWILEGIPCFSASSETQSVPPEDHGVPSSPSPVEHSARSPLVQSLPVSGPAPGSHRVDSTEGQGAGPSTAQLQDLPRVENELWAELAPQIRKSRIRTMFLALHKIRDEIWEAQETICDAQDRVRGAQEIEERLRARGQVMLERLRSMGAQPANMLADIGADTIFRDPPL</sequence>
<reference evidence="1" key="2">
    <citation type="journal article" date="2022" name="New Phytol.">
        <title>Evolutionary transition to the ectomycorrhizal habit in the genomes of a hyperdiverse lineage of mushroom-forming fungi.</title>
        <authorList>
            <person name="Looney B."/>
            <person name="Miyauchi S."/>
            <person name="Morin E."/>
            <person name="Drula E."/>
            <person name="Courty P.E."/>
            <person name="Kohler A."/>
            <person name="Kuo A."/>
            <person name="LaButti K."/>
            <person name="Pangilinan J."/>
            <person name="Lipzen A."/>
            <person name="Riley R."/>
            <person name="Andreopoulos W."/>
            <person name="He G."/>
            <person name="Johnson J."/>
            <person name="Nolan M."/>
            <person name="Tritt A."/>
            <person name="Barry K.W."/>
            <person name="Grigoriev I.V."/>
            <person name="Nagy L.G."/>
            <person name="Hibbett D."/>
            <person name="Henrissat B."/>
            <person name="Matheny P.B."/>
            <person name="Labbe J."/>
            <person name="Martin F.M."/>
        </authorList>
    </citation>
    <scope>NUCLEOTIDE SEQUENCE</scope>
    <source>
        <strain evidence="1">FP105234-sp</strain>
    </source>
</reference>